<comment type="caution">
    <text evidence="2">The sequence shown here is derived from an EMBL/GenBank/DDBJ whole genome shotgun (WGS) entry which is preliminary data.</text>
</comment>
<dbReference type="GO" id="GO:0016705">
    <property type="term" value="F:oxidoreductase activity, acting on paired donors, with incorporation or reduction of molecular oxygen"/>
    <property type="evidence" value="ECO:0007669"/>
    <property type="project" value="InterPro"/>
</dbReference>
<evidence type="ECO:0000313" key="2">
    <source>
        <dbReference type="EMBL" id="KAH9379900.1"/>
    </source>
</evidence>
<protein>
    <submittedName>
        <fullName evidence="2">Uncharacterized protein</fullName>
    </submittedName>
</protein>
<dbReference type="Proteomes" id="UP000821853">
    <property type="component" value="Chromosome 8"/>
</dbReference>
<reference evidence="2 3" key="1">
    <citation type="journal article" date="2020" name="Cell">
        <title>Large-Scale Comparative Analyses of Tick Genomes Elucidate Their Genetic Diversity and Vector Capacities.</title>
        <authorList>
            <consortium name="Tick Genome and Microbiome Consortium (TIGMIC)"/>
            <person name="Jia N."/>
            <person name="Wang J."/>
            <person name="Shi W."/>
            <person name="Du L."/>
            <person name="Sun Y."/>
            <person name="Zhan W."/>
            <person name="Jiang J.F."/>
            <person name="Wang Q."/>
            <person name="Zhang B."/>
            <person name="Ji P."/>
            <person name="Bell-Sakyi L."/>
            <person name="Cui X.M."/>
            <person name="Yuan T.T."/>
            <person name="Jiang B.G."/>
            <person name="Yang W.F."/>
            <person name="Lam T.T."/>
            <person name="Chang Q.C."/>
            <person name="Ding S.J."/>
            <person name="Wang X.J."/>
            <person name="Zhu J.G."/>
            <person name="Ruan X.D."/>
            <person name="Zhao L."/>
            <person name="Wei J.T."/>
            <person name="Ye R.Z."/>
            <person name="Que T.C."/>
            <person name="Du C.H."/>
            <person name="Zhou Y.H."/>
            <person name="Cheng J.X."/>
            <person name="Dai P.F."/>
            <person name="Guo W.B."/>
            <person name="Han X.H."/>
            <person name="Huang E.J."/>
            <person name="Li L.F."/>
            <person name="Wei W."/>
            <person name="Gao Y.C."/>
            <person name="Liu J.Z."/>
            <person name="Shao H.Z."/>
            <person name="Wang X."/>
            <person name="Wang C.C."/>
            <person name="Yang T.C."/>
            <person name="Huo Q.B."/>
            <person name="Li W."/>
            <person name="Chen H.Y."/>
            <person name="Chen S.E."/>
            <person name="Zhou L.G."/>
            <person name="Ni X.B."/>
            <person name="Tian J.H."/>
            <person name="Sheng Y."/>
            <person name="Liu T."/>
            <person name="Pan Y.S."/>
            <person name="Xia L.Y."/>
            <person name="Li J."/>
            <person name="Zhao F."/>
            <person name="Cao W.C."/>
        </authorList>
    </citation>
    <scope>NUCLEOTIDE SEQUENCE [LARGE SCALE GENOMIC DNA]</scope>
    <source>
        <strain evidence="2">HaeL-2018</strain>
    </source>
</reference>
<sequence>MPHLSAVRCFSNDGIFRSLLQDELNRLRKRIAELSGVPVNADTLLKSSVSNNIAALIFGRRFNVEDERHRLWFEKLGQLEKFVQPKKILFRLPNAAIKIAELLPFTTSRKTKEAYNQLELFIQ</sequence>
<dbReference type="EMBL" id="JABSTR010000010">
    <property type="protein sequence ID" value="KAH9379900.1"/>
    <property type="molecule type" value="Genomic_DNA"/>
</dbReference>
<dbReference type="InterPro" id="IPR036396">
    <property type="entry name" value="Cyt_P450_sf"/>
</dbReference>
<dbReference type="Gene3D" id="1.10.630.10">
    <property type="entry name" value="Cytochrome P450"/>
    <property type="match status" value="1"/>
</dbReference>
<dbReference type="GO" id="GO:0020037">
    <property type="term" value="F:heme binding"/>
    <property type="evidence" value="ECO:0007669"/>
    <property type="project" value="InterPro"/>
</dbReference>
<dbReference type="GO" id="GO:0004497">
    <property type="term" value="F:monooxygenase activity"/>
    <property type="evidence" value="ECO:0007669"/>
    <property type="project" value="UniProtKB-KW"/>
</dbReference>
<proteinExistence type="predicted"/>
<gene>
    <name evidence="2" type="ORF">HPB48_001004</name>
</gene>
<organism evidence="2 3">
    <name type="scientific">Haemaphysalis longicornis</name>
    <name type="common">Bush tick</name>
    <dbReference type="NCBI Taxonomy" id="44386"/>
    <lineage>
        <taxon>Eukaryota</taxon>
        <taxon>Metazoa</taxon>
        <taxon>Ecdysozoa</taxon>
        <taxon>Arthropoda</taxon>
        <taxon>Chelicerata</taxon>
        <taxon>Arachnida</taxon>
        <taxon>Acari</taxon>
        <taxon>Parasitiformes</taxon>
        <taxon>Ixodida</taxon>
        <taxon>Ixodoidea</taxon>
        <taxon>Ixodidae</taxon>
        <taxon>Haemaphysalinae</taxon>
        <taxon>Haemaphysalis</taxon>
    </lineage>
</organism>
<name>A0A9J6GZK3_HAELO</name>
<dbReference type="OrthoDB" id="2789670at2759"/>
<keyword evidence="3" id="KW-1185">Reference proteome</keyword>
<evidence type="ECO:0000256" key="1">
    <source>
        <dbReference type="ARBA" id="ARBA00023033"/>
    </source>
</evidence>
<evidence type="ECO:0000313" key="3">
    <source>
        <dbReference type="Proteomes" id="UP000821853"/>
    </source>
</evidence>
<dbReference type="GO" id="GO:0005506">
    <property type="term" value="F:iron ion binding"/>
    <property type="evidence" value="ECO:0007669"/>
    <property type="project" value="InterPro"/>
</dbReference>
<keyword evidence="1" id="KW-0560">Oxidoreductase</keyword>
<dbReference type="VEuPathDB" id="VectorBase:HLOH_042839"/>
<keyword evidence="1" id="KW-0503">Monooxygenase</keyword>
<accession>A0A9J6GZK3</accession>
<dbReference type="AlphaFoldDB" id="A0A9J6GZK3"/>
<dbReference type="SUPFAM" id="SSF48264">
    <property type="entry name" value="Cytochrome P450"/>
    <property type="match status" value="1"/>
</dbReference>